<evidence type="ECO:0000256" key="4">
    <source>
        <dbReference type="ARBA" id="ARBA00022723"/>
    </source>
</evidence>
<dbReference type="SUPFAM" id="SSF48264">
    <property type="entry name" value="Cytochrome P450"/>
    <property type="match status" value="1"/>
</dbReference>
<evidence type="ECO:0000256" key="6">
    <source>
        <dbReference type="ARBA" id="ARBA00023004"/>
    </source>
</evidence>
<dbReference type="InterPro" id="IPR036396">
    <property type="entry name" value="Cyt_P450_sf"/>
</dbReference>
<organism evidence="10 11">
    <name type="scientific">Stephania cephalantha</name>
    <dbReference type="NCBI Taxonomy" id="152367"/>
    <lineage>
        <taxon>Eukaryota</taxon>
        <taxon>Viridiplantae</taxon>
        <taxon>Streptophyta</taxon>
        <taxon>Embryophyta</taxon>
        <taxon>Tracheophyta</taxon>
        <taxon>Spermatophyta</taxon>
        <taxon>Magnoliopsida</taxon>
        <taxon>Ranunculales</taxon>
        <taxon>Menispermaceae</taxon>
        <taxon>Menispermoideae</taxon>
        <taxon>Cissampelideae</taxon>
        <taxon>Stephania</taxon>
    </lineage>
</organism>
<evidence type="ECO:0000256" key="1">
    <source>
        <dbReference type="ARBA" id="ARBA00001971"/>
    </source>
</evidence>
<evidence type="ECO:0000313" key="10">
    <source>
        <dbReference type="EMBL" id="KAK9104262.1"/>
    </source>
</evidence>
<dbReference type="PRINTS" id="PR00465">
    <property type="entry name" value="EP450IV"/>
</dbReference>
<dbReference type="GO" id="GO:0004497">
    <property type="term" value="F:monooxygenase activity"/>
    <property type="evidence" value="ECO:0007669"/>
    <property type="project" value="UniProtKB-KW"/>
</dbReference>
<keyword evidence="5 9" id="KW-0560">Oxidoreductase</keyword>
<feature type="binding site" description="axial binding residue" evidence="8">
    <location>
        <position position="314"/>
    </location>
    <ligand>
        <name>heme</name>
        <dbReference type="ChEBI" id="CHEBI:30413"/>
    </ligand>
    <ligandPart>
        <name>Fe</name>
        <dbReference type="ChEBI" id="CHEBI:18248"/>
    </ligandPart>
</feature>
<evidence type="ECO:0000256" key="8">
    <source>
        <dbReference type="PIRSR" id="PIRSR602403-1"/>
    </source>
</evidence>
<keyword evidence="7 9" id="KW-0503">Monooxygenase</keyword>
<dbReference type="InterPro" id="IPR002403">
    <property type="entry name" value="Cyt_P450_E_grp-IV"/>
</dbReference>
<sequence>MEVLKHQDRILSGRCPPHSVEVPGYFEHSLVFKDSNDETWKKLRKLWKMELFSTKNMDSLACIREEKVRELVGFIRGKQLGEVVELKEMLLGCVMNMLGCVMFSQDLYEYDEGIKGGLLMMKDFVRELMTLANTPNLSDYYTFFRAFVDMQGLRRRTSECVKKLNESWESKVEERRATGDHSRNDFLDVLILANITNPQIDALFLNKDALRKREVKESDLKNLPYLHACIKETFRLHSPVTLLIPHRATETCQVMNYTIPKDSQILINTYAIQRDPEVWEDPSSFRPERFMNSSMDYQGNDFRYIPFGAGRRICPALSFASKVTRLVLASLVHNFEWSLPEGTKPAELDMEDIFVLVLDKAVPLKVVPKARLQTDEVSKAPICTLIFG</sequence>
<dbReference type="PANTHER" id="PTHR47950:SF49">
    <property type="entry name" value="CYTOCHROME P450"/>
    <property type="match status" value="1"/>
</dbReference>
<dbReference type="Gene3D" id="1.10.630.10">
    <property type="entry name" value="Cytochrome P450"/>
    <property type="match status" value="2"/>
</dbReference>
<protein>
    <recommendedName>
        <fullName evidence="12">Cytochrome P450</fullName>
    </recommendedName>
</protein>
<comment type="similarity">
    <text evidence="2 9">Belongs to the cytochrome P450 family.</text>
</comment>
<dbReference type="Pfam" id="PF00067">
    <property type="entry name" value="p450"/>
    <property type="match status" value="2"/>
</dbReference>
<evidence type="ECO:0000256" key="5">
    <source>
        <dbReference type="ARBA" id="ARBA00023002"/>
    </source>
</evidence>
<gene>
    <name evidence="10" type="ORF">Scep_021106</name>
</gene>
<evidence type="ECO:0000256" key="2">
    <source>
        <dbReference type="ARBA" id="ARBA00010617"/>
    </source>
</evidence>
<reference evidence="10 11" key="1">
    <citation type="submission" date="2024-01" db="EMBL/GenBank/DDBJ databases">
        <title>Genome assemblies of Stephania.</title>
        <authorList>
            <person name="Yang L."/>
        </authorList>
    </citation>
    <scope>NUCLEOTIDE SEQUENCE [LARGE SCALE GENOMIC DNA]</scope>
    <source>
        <strain evidence="10">JXDWG</strain>
        <tissue evidence="10">Leaf</tissue>
    </source>
</reference>
<keyword evidence="11" id="KW-1185">Reference proteome</keyword>
<dbReference type="InterPro" id="IPR001128">
    <property type="entry name" value="Cyt_P450"/>
</dbReference>
<dbReference type="GO" id="GO:0020037">
    <property type="term" value="F:heme binding"/>
    <property type="evidence" value="ECO:0007669"/>
    <property type="project" value="InterPro"/>
</dbReference>
<dbReference type="AlphaFoldDB" id="A0AAP0HZY9"/>
<accession>A0AAP0HZY9</accession>
<dbReference type="GO" id="GO:0005506">
    <property type="term" value="F:iron ion binding"/>
    <property type="evidence" value="ECO:0007669"/>
    <property type="project" value="InterPro"/>
</dbReference>
<dbReference type="Proteomes" id="UP001419268">
    <property type="component" value="Unassembled WGS sequence"/>
</dbReference>
<dbReference type="InterPro" id="IPR017972">
    <property type="entry name" value="Cyt_P450_CS"/>
</dbReference>
<dbReference type="EMBL" id="JBBNAG010000009">
    <property type="protein sequence ID" value="KAK9104262.1"/>
    <property type="molecule type" value="Genomic_DNA"/>
</dbReference>
<evidence type="ECO:0008006" key="12">
    <source>
        <dbReference type="Google" id="ProtNLM"/>
    </source>
</evidence>
<dbReference type="GO" id="GO:0016705">
    <property type="term" value="F:oxidoreductase activity, acting on paired donors, with incorporation or reduction of molecular oxygen"/>
    <property type="evidence" value="ECO:0007669"/>
    <property type="project" value="InterPro"/>
</dbReference>
<comment type="caution">
    <text evidence="10">The sequence shown here is derived from an EMBL/GenBank/DDBJ whole genome shotgun (WGS) entry which is preliminary data.</text>
</comment>
<evidence type="ECO:0000256" key="9">
    <source>
        <dbReference type="RuleBase" id="RU000461"/>
    </source>
</evidence>
<keyword evidence="4 8" id="KW-0479">Metal-binding</keyword>
<dbReference type="GO" id="GO:0044550">
    <property type="term" value="P:secondary metabolite biosynthetic process"/>
    <property type="evidence" value="ECO:0007669"/>
    <property type="project" value="UniProtKB-ARBA"/>
</dbReference>
<proteinExistence type="inferred from homology"/>
<name>A0AAP0HZY9_9MAGN</name>
<evidence type="ECO:0000313" key="11">
    <source>
        <dbReference type="Proteomes" id="UP001419268"/>
    </source>
</evidence>
<keyword evidence="3 8" id="KW-0349">Heme</keyword>
<keyword evidence="6 8" id="KW-0408">Iron</keyword>
<dbReference type="PROSITE" id="PS00086">
    <property type="entry name" value="CYTOCHROME_P450"/>
    <property type="match status" value="1"/>
</dbReference>
<evidence type="ECO:0000256" key="7">
    <source>
        <dbReference type="ARBA" id="ARBA00023033"/>
    </source>
</evidence>
<evidence type="ECO:0000256" key="3">
    <source>
        <dbReference type="ARBA" id="ARBA00022617"/>
    </source>
</evidence>
<comment type="cofactor">
    <cofactor evidence="1 8">
        <name>heme</name>
        <dbReference type="ChEBI" id="CHEBI:30413"/>
    </cofactor>
</comment>
<dbReference type="PANTHER" id="PTHR47950">
    <property type="entry name" value="CYTOCHROME P450, FAMILY 76, SUBFAMILY C, POLYPEPTIDE 5-RELATED"/>
    <property type="match status" value="1"/>
</dbReference>